<evidence type="ECO:0000313" key="2">
    <source>
        <dbReference type="EMBL" id="GMT28198.1"/>
    </source>
</evidence>
<sequence>LLPSPLLPSPLLPSPPLRPSFISSPSISSLPISPSIVRSPSLFDPFPFLSPLSPRDITPIHSITGEPRVNIRPPSALHSPTTISPPVRPPLPPSPPSSSPSISNILSNIGGQPLLEAQLKTLAKKFGFDSIDGERAQAALSAAKRMFGESGVNNFLAQTAKASMSSPTVQLPSGVRPILPVNAPSEGGDIHHNEEVTLSKNVPSLHSQFAQKINSLVGLPEHIDSRESPLAKNSVDFIVQNAMRGVKEDNFWANR</sequence>
<protein>
    <submittedName>
        <fullName evidence="2">Uncharacterized protein</fullName>
    </submittedName>
</protein>
<reference evidence="2" key="1">
    <citation type="submission" date="2023-10" db="EMBL/GenBank/DDBJ databases">
        <title>Genome assembly of Pristionchus species.</title>
        <authorList>
            <person name="Yoshida K."/>
            <person name="Sommer R.J."/>
        </authorList>
    </citation>
    <scope>NUCLEOTIDE SEQUENCE</scope>
    <source>
        <strain evidence="2">RS5133</strain>
    </source>
</reference>
<keyword evidence="3" id="KW-1185">Reference proteome</keyword>
<organism evidence="2 3">
    <name type="scientific">Pristionchus fissidentatus</name>
    <dbReference type="NCBI Taxonomy" id="1538716"/>
    <lineage>
        <taxon>Eukaryota</taxon>
        <taxon>Metazoa</taxon>
        <taxon>Ecdysozoa</taxon>
        <taxon>Nematoda</taxon>
        <taxon>Chromadorea</taxon>
        <taxon>Rhabditida</taxon>
        <taxon>Rhabditina</taxon>
        <taxon>Diplogasteromorpha</taxon>
        <taxon>Diplogasteroidea</taxon>
        <taxon>Neodiplogasteridae</taxon>
        <taxon>Pristionchus</taxon>
    </lineage>
</organism>
<feature type="non-terminal residue" evidence="2">
    <location>
        <position position="1"/>
    </location>
</feature>
<evidence type="ECO:0000313" key="3">
    <source>
        <dbReference type="Proteomes" id="UP001432322"/>
    </source>
</evidence>
<dbReference type="Proteomes" id="UP001432322">
    <property type="component" value="Unassembled WGS sequence"/>
</dbReference>
<evidence type="ECO:0000256" key="1">
    <source>
        <dbReference type="SAM" id="MobiDB-lite"/>
    </source>
</evidence>
<name>A0AAV5WCX2_9BILA</name>
<dbReference type="EMBL" id="BTSY01000005">
    <property type="protein sequence ID" value="GMT28198.1"/>
    <property type="molecule type" value="Genomic_DNA"/>
</dbReference>
<feature type="region of interest" description="Disordered" evidence="1">
    <location>
        <begin position="64"/>
        <end position="101"/>
    </location>
</feature>
<gene>
    <name evidence="2" type="ORF">PFISCL1PPCAC_19495</name>
</gene>
<feature type="compositionally biased region" description="Pro residues" evidence="1">
    <location>
        <begin position="86"/>
        <end position="98"/>
    </location>
</feature>
<dbReference type="AlphaFoldDB" id="A0AAV5WCX2"/>
<proteinExistence type="predicted"/>
<comment type="caution">
    <text evidence="2">The sequence shown here is derived from an EMBL/GenBank/DDBJ whole genome shotgun (WGS) entry which is preliminary data.</text>
</comment>
<accession>A0AAV5WCX2</accession>